<feature type="region of interest" description="Disordered" evidence="1">
    <location>
        <begin position="1"/>
        <end position="101"/>
    </location>
</feature>
<sequence>MDGIVQTEASDDEQDIPNILEHGNPDYRMSLIRLPPTALPHRSNPISAGLHVAKNKAEKLQDDTNTQDPANSISIDQATRQSPDEKEKASTDRSDPRDLACGKRHVFGMIHLENTKRVSPAASVHED</sequence>
<organism evidence="2 3">
    <name type="scientific">Fusarium venenatum</name>
    <dbReference type="NCBI Taxonomy" id="56646"/>
    <lineage>
        <taxon>Eukaryota</taxon>
        <taxon>Fungi</taxon>
        <taxon>Dikarya</taxon>
        <taxon>Ascomycota</taxon>
        <taxon>Pezizomycotina</taxon>
        <taxon>Sordariomycetes</taxon>
        <taxon>Hypocreomycetidae</taxon>
        <taxon>Hypocreales</taxon>
        <taxon>Nectriaceae</taxon>
        <taxon>Fusarium</taxon>
    </lineage>
</organism>
<keyword evidence="3" id="KW-1185">Reference proteome</keyword>
<name>A0A2L2SS41_9HYPO</name>
<accession>A0A2L2SS41</accession>
<dbReference type="AlphaFoldDB" id="A0A2L2SS41"/>
<evidence type="ECO:0000313" key="3">
    <source>
        <dbReference type="Proteomes" id="UP000245910"/>
    </source>
</evidence>
<protein>
    <submittedName>
        <fullName evidence="2">Uncharacterized protein</fullName>
    </submittedName>
</protein>
<reference evidence="3" key="1">
    <citation type="submission" date="2014-10" db="EMBL/GenBank/DDBJ databases">
        <authorList>
            <person name="King R."/>
        </authorList>
    </citation>
    <scope>NUCLEOTIDE SEQUENCE [LARGE SCALE GENOMIC DNA]</scope>
    <source>
        <strain evidence="3">A3/5</strain>
    </source>
</reference>
<feature type="compositionally biased region" description="Basic and acidic residues" evidence="1">
    <location>
        <begin position="82"/>
        <end position="101"/>
    </location>
</feature>
<feature type="compositionally biased region" description="Polar residues" evidence="1">
    <location>
        <begin position="63"/>
        <end position="81"/>
    </location>
</feature>
<dbReference type="EMBL" id="LN649232">
    <property type="protein sequence ID" value="CEI40100.1"/>
    <property type="molecule type" value="Genomic_DNA"/>
</dbReference>
<dbReference type="Proteomes" id="UP000245910">
    <property type="component" value="Chromosome IIII"/>
</dbReference>
<evidence type="ECO:0000313" key="2">
    <source>
        <dbReference type="EMBL" id="CEI40100.1"/>
    </source>
</evidence>
<proteinExistence type="predicted"/>
<evidence type="ECO:0000256" key="1">
    <source>
        <dbReference type="SAM" id="MobiDB-lite"/>
    </source>
</evidence>